<keyword evidence="3" id="KW-0206">Cytoskeleton</keyword>
<feature type="domain" description="Hyaluronan-mediated motility receptor C-terminal" evidence="6">
    <location>
        <begin position="612"/>
        <end position="682"/>
    </location>
</feature>
<evidence type="ECO:0000256" key="1">
    <source>
        <dbReference type="ARBA" id="ARBA00004186"/>
    </source>
</evidence>
<evidence type="ECO:0000313" key="7">
    <source>
        <dbReference type="EMBL" id="JAS29357.1"/>
    </source>
</evidence>
<sequence length="709" mass="83364">MSFPKAKLHRFNDDINSNPSPGKYNPNYDVKIKGAIIEKCKRFQHPSTEHSSTESLDSISSITCVTANQLPVFRTPQLKRKIFTTPQQTPKIQSQSEKIVKTKFVRDEEIINNLRETNRKLEIELTNANEKIIQQKHNMNLNLIEKENELKRLTEEKNELIKSNRTDLLFVTKKFGDLEECMGIERKLYSCCIDEKNSEILMLQYKLDEQRNNFVKLQKVFDDLSDMTELNLEVLNHKFSQEITSIAKYFDEEHIKLQINTKVDMQEFFNNACSEMSKLESNITLGLRHVKEIKNNIMDKTDSFIKNYEEYDKMCLYLFEKLCKTESERDDLILVGLEKSASVEEKLDKCKDLQQNLDIVRLKCTNFEITVGKMLDTIKVLSERLFASETEVERLNNVLQQNNSLKDKVSFLINECLGVKKIVSKMQIEITDDLICTKNNFIDHLEFIRESSLRDILNLKEEIAVRNQDLAKKDQLVLDCRKTIDEMKESFQQADCFKNILETEKKDLEVKLSEMALKEKILKRQILEESHKSDDLTKEIYIKNDMLQNEMDKVESLEKKLNTSSNCYENLLLQFDHLKKNEPCLIKQLQQNDILILDYEARLRKSDQATISVLQEHIASLEKENLNLIEIQKVDKAEINKLDQQLVELIGHHNVRQRIRHVEKLKLENRALKEELEKLTKKTEWNYKEGYFSSKGKQRNQFTCGLFQW</sequence>
<dbReference type="AlphaFoldDB" id="A0A1B6DUK7"/>
<proteinExistence type="predicted"/>
<name>A0A1B6DUK7_9HEMI</name>
<feature type="region of interest" description="Disordered" evidence="5">
    <location>
        <begin position="1"/>
        <end position="26"/>
    </location>
</feature>
<evidence type="ECO:0000256" key="4">
    <source>
        <dbReference type="SAM" id="Coils"/>
    </source>
</evidence>
<dbReference type="InterPro" id="IPR031794">
    <property type="entry name" value="HMMR_C"/>
</dbReference>
<feature type="coiled-coil region" evidence="4">
    <location>
        <begin position="655"/>
        <end position="682"/>
    </location>
</feature>
<dbReference type="Pfam" id="PF15908">
    <property type="entry name" value="HMMR_C"/>
    <property type="match status" value="1"/>
</dbReference>
<dbReference type="GO" id="GO:0005819">
    <property type="term" value="C:spindle"/>
    <property type="evidence" value="ECO:0007669"/>
    <property type="project" value="UniProtKB-SubCell"/>
</dbReference>
<accession>A0A1B6DUK7</accession>
<feature type="coiled-coil region" evidence="4">
    <location>
        <begin position="104"/>
        <end position="163"/>
    </location>
</feature>
<reference evidence="7" key="1">
    <citation type="submission" date="2015-12" db="EMBL/GenBank/DDBJ databases">
        <title>De novo transcriptome assembly of four potential Pierce s Disease insect vectors from Arizona vineyards.</title>
        <authorList>
            <person name="Tassone E.E."/>
        </authorList>
    </citation>
    <scope>NUCLEOTIDE SEQUENCE</scope>
</reference>
<protein>
    <recommendedName>
        <fullName evidence="6">Hyaluronan-mediated motility receptor C-terminal domain-containing protein</fullName>
    </recommendedName>
</protein>
<organism evidence="7">
    <name type="scientific">Clastoptera arizonana</name>
    <name type="common">Arizona spittle bug</name>
    <dbReference type="NCBI Taxonomy" id="38151"/>
    <lineage>
        <taxon>Eukaryota</taxon>
        <taxon>Metazoa</taxon>
        <taxon>Ecdysozoa</taxon>
        <taxon>Arthropoda</taxon>
        <taxon>Hexapoda</taxon>
        <taxon>Insecta</taxon>
        <taxon>Pterygota</taxon>
        <taxon>Neoptera</taxon>
        <taxon>Paraneoptera</taxon>
        <taxon>Hemiptera</taxon>
        <taxon>Auchenorrhyncha</taxon>
        <taxon>Cercopoidea</taxon>
        <taxon>Clastopteridae</taxon>
        <taxon>Clastoptera</taxon>
    </lineage>
</organism>
<dbReference type="EMBL" id="GEDC01007941">
    <property type="protein sequence ID" value="JAS29357.1"/>
    <property type="molecule type" value="Transcribed_RNA"/>
</dbReference>
<evidence type="ECO:0000256" key="2">
    <source>
        <dbReference type="ARBA" id="ARBA00022490"/>
    </source>
</evidence>
<comment type="subcellular location">
    <subcellularLocation>
        <location evidence="1">Cytoplasm</location>
        <location evidence="1">Cytoskeleton</location>
        <location evidence="1">Spindle</location>
    </subcellularLocation>
</comment>
<evidence type="ECO:0000256" key="5">
    <source>
        <dbReference type="SAM" id="MobiDB-lite"/>
    </source>
</evidence>
<keyword evidence="2" id="KW-0963">Cytoplasm</keyword>
<gene>
    <name evidence="7" type="ORF">g.24345</name>
</gene>
<evidence type="ECO:0000259" key="6">
    <source>
        <dbReference type="Pfam" id="PF15908"/>
    </source>
</evidence>
<keyword evidence="4" id="KW-0175">Coiled coil</keyword>
<evidence type="ECO:0000256" key="3">
    <source>
        <dbReference type="ARBA" id="ARBA00023212"/>
    </source>
</evidence>